<dbReference type="EMBL" id="CP115300">
    <property type="protein sequence ID" value="WBO65958.1"/>
    <property type="molecule type" value="Genomic_DNA"/>
</dbReference>
<keyword evidence="3" id="KW-1185">Reference proteome</keyword>
<evidence type="ECO:0000256" key="1">
    <source>
        <dbReference type="SAM" id="SignalP"/>
    </source>
</evidence>
<gene>
    <name evidence="2" type="ORF">O1G22_25695</name>
</gene>
<name>A0ABY7PCE9_9ACTN</name>
<feature type="signal peptide" evidence="1">
    <location>
        <begin position="1"/>
        <end position="28"/>
    </location>
</feature>
<accession>A0ABY7PCE9</accession>
<dbReference type="RefSeq" id="WP_270083462.1">
    <property type="nucleotide sequence ID" value="NZ_CP115300.1"/>
</dbReference>
<evidence type="ECO:0000313" key="2">
    <source>
        <dbReference type="EMBL" id="WBO65958.1"/>
    </source>
</evidence>
<dbReference type="Proteomes" id="UP001212326">
    <property type="component" value="Chromosome"/>
</dbReference>
<evidence type="ECO:0000313" key="3">
    <source>
        <dbReference type="Proteomes" id="UP001212326"/>
    </source>
</evidence>
<keyword evidence="1" id="KW-0732">Signal</keyword>
<proteinExistence type="predicted"/>
<evidence type="ECO:0008006" key="4">
    <source>
        <dbReference type="Google" id="ProtNLM"/>
    </source>
</evidence>
<protein>
    <recommendedName>
        <fullName evidence="4">Spore-associated protein A</fullName>
    </recommendedName>
</protein>
<reference evidence="2 3" key="1">
    <citation type="submission" date="2022-12" db="EMBL/GenBank/DDBJ databases">
        <authorList>
            <person name="Mo P."/>
        </authorList>
    </citation>
    <scope>NUCLEOTIDE SEQUENCE [LARGE SCALE GENOMIC DNA]</scope>
    <source>
        <strain evidence="2 3">HUAS 2-6</strain>
    </source>
</reference>
<feature type="chain" id="PRO_5047509553" description="Spore-associated protein A" evidence="1">
    <location>
        <begin position="29"/>
        <end position="143"/>
    </location>
</feature>
<sequence>MLKNIKRALTVVGTAGAAVTLAATSAFASGGVHYPTQTHQSTYKKCIDTTSGGSRYSSTYGGYVFVADSFGSAPGCEYSYVEVVYVDKSGNEQVKRASAKGSLTDGPNTHIFLYPSQYKKVLEVIGSSRDWSGNSSGGVYLYF</sequence>
<organism evidence="2 3">
    <name type="scientific">Streptomyces camelliae</name>
    <dbReference type="NCBI Taxonomy" id="3004093"/>
    <lineage>
        <taxon>Bacteria</taxon>
        <taxon>Bacillati</taxon>
        <taxon>Actinomycetota</taxon>
        <taxon>Actinomycetes</taxon>
        <taxon>Kitasatosporales</taxon>
        <taxon>Streptomycetaceae</taxon>
        <taxon>Streptomyces</taxon>
    </lineage>
</organism>